<accession>A0A5J9T0M0</accession>
<dbReference type="EMBL" id="RWGY01000051">
    <property type="protein sequence ID" value="TVU04764.1"/>
    <property type="molecule type" value="Genomic_DNA"/>
</dbReference>
<keyword evidence="3" id="KW-1185">Reference proteome</keyword>
<proteinExistence type="predicted"/>
<name>A0A5J9T0M0_9POAL</name>
<evidence type="ECO:0000256" key="1">
    <source>
        <dbReference type="SAM" id="MobiDB-lite"/>
    </source>
</evidence>
<evidence type="ECO:0000313" key="2">
    <source>
        <dbReference type="EMBL" id="TVU04764.1"/>
    </source>
</evidence>
<protein>
    <submittedName>
        <fullName evidence="2">Uncharacterized protein</fullName>
    </submittedName>
</protein>
<sequence>FFPFSNLSWELRFSPSKATPHRNKLHSRPLTSWPPTLLSTQLFHSTVPVCARSSLPRVRSAPSLLPCSPKREKERGRAGGREREREATGRDTISRLLLIVGCGGAVLRQPWGECSEEEEDNNRFPLGLLSSTGRVRKEERNRQAPGITGFVQVNVL</sequence>
<evidence type="ECO:0000313" key="3">
    <source>
        <dbReference type="Proteomes" id="UP000324897"/>
    </source>
</evidence>
<dbReference type="Proteomes" id="UP000324897">
    <property type="component" value="Unassembled WGS sequence"/>
</dbReference>
<feature type="compositionally biased region" description="Basic and acidic residues" evidence="1">
    <location>
        <begin position="69"/>
        <end position="88"/>
    </location>
</feature>
<feature type="non-terminal residue" evidence="2">
    <location>
        <position position="1"/>
    </location>
</feature>
<feature type="region of interest" description="Disordered" evidence="1">
    <location>
        <begin position="59"/>
        <end position="88"/>
    </location>
</feature>
<comment type="caution">
    <text evidence="2">The sequence shown here is derived from an EMBL/GenBank/DDBJ whole genome shotgun (WGS) entry which is preliminary data.</text>
</comment>
<dbReference type="Gramene" id="TVU04764">
    <property type="protein sequence ID" value="TVU04764"/>
    <property type="gene ID" value="EJB05_47898"/>
</dbReference>
<gene>
    <name evidence="2" type="ORF">EJB05_47898</name>
</gene>
<dbReference type="AlphaFoldDB" id="A0A5J9T0M0"/>
<organism evidence="2 3">
    <name type="scientific">Eragrostis curvula</name>
    <name type="common">weeping love grass</name>
    <dbReference type="NCBI Taxonomy" id="38414"/>
    <lineage>
        <taxon>Eukaryota</taxon>
        <taxon>Viridiplantae</taxon>
        <taxon>Streptophyta</taxon>
        <taxon>Embryophyta</taxon>
        <taxon>Tracheophyta</taxon>
        <taxon>Spermatophyta</taxon>
        <taxon>Magnoliopsida</taxon>
        <taxon>Liliopsida</taxon>
        <taxon>Poales</taxon>
        <taxon>Poaceae</taxon>
        <taxon>PACMAD clade</taxon>
        <taxon>Chloridoideae</taxon>
        <taxon>Eragrostideae</taxon>
        <taxon>Eragrostidinae</taxon>
        <taxon>Eragrostis</taxon>
    </lineage>
</organism>
<reference evidence="2 3" key="1">
    <citation type="journal article" date="2019" name="Sci. Rep.">
        <title>A high-quality genome of Eragrostis curvula grass provides insights into Poaceae evolution and supports new strategies to enhance forage quality.</title>
        <authorList>
            <person name="Carballo J."/>
            <person name="Santos B.A.C.M."/>
            <person name="Zappacosta D."/>
            <person name="Garbus I."/>
            <person name="Selva J.P."/>
            <person name="Gallo C.A."/>
            <person name="Diaz A."/>
            <person name="Albertini E."/>
            <person name="Caccamo M."/>
            <person name="Echenique V."/>
        </authorList>
    </citation>
    <scope>NUCLEOTIDE SEQUENCE [LARGE SCALE GENOMIC DNA]</scope>
    <source>
        <strain evidence="3">cv. Victoria</strain>
        <tissue evidence="2">Leaf</tissue>
    </source>
</reference>